<gene>
    <name evidence="3" type="primary">narJ</name>
    <name evidence="3" type="ORF">Q6348_05845</name>
</gene>
<dbReference type="Gene3D" id="1.10.3480.10">
    <property type="entry name" value="TorD-like"/>
    <property type="match status" value="1"/>
</dbReference>
<protein>
    <submittedName>
        <fullName evidence="3">Nitrate reductase molybdenum cofactor assembly chaperone</fullName>
    </submittedName>
</protein>
<evidence type="ECO:0000313" key="3">
    <source>
        <dbReference type="EMBL" id="MDO8106718.1"/>
    </source>
</evidence>
<evidence type="ECO:0000256" key="2">
    <source>
        <dbReference type="SAM" id="MobiDB-lite"/>
    </source>
</evidence>
<dbReference type="PANTHER" id="PTHR43680">
    <property type="entry name" value="NITRATE REDUCTASE MOLYBDENUM COFACTOR ASSEMBLY CHAPERONE"/>
    <property type="match status" value="1"/>
</dbReference>
<comment type="caution">
    <text evidence="3">The sequence shown here is derived from an EMBL/GenBank/DDBJ whole genome shotgun (WGS) entry which is preliminary data.</text>
</comment>
<accession>A0ABT9D9B8</accession>
<reference evidence="3 4" key="1">
    <citation type="submission" date="2023-07" db="EMBL/GenBank/DDBJ databases">
        <title>Description of novel actinomycetes strains, isolated from tidal flat sediment.</title>
        <authorList>
            <person name="Lu C."/>
        </authorList>
    </citation>
    <scope>NUCLEOTIDE SEQUENCE [LARGE SCALE GENOMIC DNA]</scope>
    <source>
        <strain evidence="3 4">SYSU T00b441</strain>
    </source>
</reference>
<evidence type="ECO:0000313" key="4">
    <source>
        <dbReference type="Proteomes" id="UP001232536"/>
    </source>
</evidence>
<proteinExistence type="predicted"/>
<name>A0ABT9D9B8_9CELL</name>
<sequence length="217" mass="23402">MRPGERRKAARELADAQRALTYRLAAAVLEYPGEEQRALLPDVRQAAATLPEEQAAAITGVVDRLLAWDATEAAAEYVATFDLKRRHSLYLTYFAYGDTRKRGVALVEFKTACRTAGFEIVSGELPDHLGVVLELAAQAPEVGIDLMLRHRAGLELLRLSLLEDGSPWAGALTAVCATLPALSGDDREAVARLAAQGPPEEEVGLDPFAMPSTGAHR</sequence>
<dbReference type="Proteomes" id="UP001232536">
    <property type="component" value="Unassembled WGS sequence"/>
</dbReference>
<dbReference type="PANTHER" id="PTHR43680:SF2">
    <property type="entry name" value="NITRATE REDUCTASE MOLYBDENUM COFACTOR ASSEMBLY CHAPERONE NARJ"/>
    <property type="match status" value="1"/>
</dbReference>
<keyword evidence="1" id="KW-0534">Nitrate assimilation</keyword>
<dbReference type="InterPro" id="IPR036411">
    <property type="entry name" value="TorD-like_sf"/>
</dbReference>
<dbReference type="InterPro" id="IPR003765">
    <property type="entry name" value="NO3_reductase_chaperone_NarJ"/>
</dbReference>
<dbReference type="NCBIfam" id="TIGR00684">
    <property type="entry name" value="narJ"/>
    <property type="match status" value="1"/>
</dbReference>
<keyword evidence="4" id="KW-1185">Reference proteome</keyword>
<dbReference type="Pfam" id="PF02613">
    <property type="entry name" value="Nitrate_red_del"/>
    <property type="match status" value="1"/>
</dbReference>
<dbReference type="RefSeq" id="WP_304600362.1">
    <property type="nucleotide sequence ID" value="NZ_JAUQYO010000001.1"/>
</dbReference>
<feature type="region of interest" description="Disordered" evidence="2">
    <location>
        <begin position="196"/>
        <end position="217"/>
    </location>
</feature>
<dbReference type="EMBL" id="JAUQYP010000001">
    <property type="protein sequence ID" value="MDO8106718.1"/>
    <property type="molecule type" value="Genomic_DNA"/>
</dbReference>
<evidence type="ECO:0000256" key="1">
    <source>
        <dbReference type="ARBA" id="ARBA00023063"/>
    </source>
</evidence>
<dbReference type="InterPro" id="IPR020945">
    <property type="entry name" value="DMSO/NO3_reduct_chaperone"/>
</dbReference>
<organism evidence="3 4">
    <name type="scientific">Actinotalea lenta</name>
    <dbReference type="NCBI Taxonomy" id="3064654"/>
    <lineage>
        <taxon>Bacteria</taxon>
        <taxon>Bacillati</taxon>
        <taxon>Actinomycetota</taxon>
        <taxon>Actinomycetes</taxon>
        <taxon>Micrococcales</taxon>
        <taxon>Cellulomonadaceae</taxon>
        <taxon>Actinotalea</taxon>
    </lineage>
</organism>
<dbReference type="SUPFAM" id="SSF89155">
    <property type="entry name" value="TorD-like"/>
    <property type="match status" value="1"/>
</dbReference>